<dbReference type="SUPFAM" id="SSF63829">
    <property type="entry name" value="Calcium-dependent phosphotriesterase"/>
    <property type="match status" value="1"/>
</dbReference>
<dbReference type="PANTHER" id="PTHR11799:SF12">
    <property type="entry name" value="PARAOXONASE-RELATED"/>
    <property type="match status" value="1"/>
</dbReference>
<sequence length="345" mass="38525">MDVFSGSFKHYPGECKKVKGARHGSEDMTWTHDGLVFITTGLGIPDVEKHLLATGTHGEIQLFNFKDPGAGVINLKITHRKEFDIVKMRPHGITLLEDRVKGEHILYVINHLETEDRELVEKFRFSPSTRQLTHLKTIELDSSFFFNNIVAFADDQFYITNFAYMPYKGVLYHALINLFPIKLGSLHFYNGTKSVAVTESHATPNGVALSPDKRFVYMAASMEQTLYVYKTYKSNAQLSLVQKIYLGVKGDNLNLTPQGDALLLAVHPVFYKMVFHLLWALSPECISPSSVLRIPLGSDGLAVESDITELFYDYGELISGSSVAAAYNNQLLIGSVANSLVHCQA</sequence>
<dbReference type="Gene3D" id="2.120.10.30">
    <property type="entry name" value="TolB, C-terminal domain"/>
    <property type="match status" value="1"/>
</dbReference>
<evidence type="ECO:0000313" key="9">
    <source>
        <dbReference type="Proteomes" id="UP001283361"/>
    </source>
</evidence>
<reference evidence="8" key="1">
    <citation type="journal article" date="2023" name="G3 (Bethesda)">
        <title>A reference genome for the long-term kleptoplast-retaining sea slug Elysia crispata morphotype clarki.</title>
        <authorList>
            <person name="Eastman K.E."/>
            <person name="Pendleton A.L."/>
            <person name="Shaikh M.A."/>
            <person name="Suttiyut T."/>
            <person name="Ogas R."/>
            <person name="Tomko P."/>
            <person name="Gavelis G."/>
            <person name="Widhalm J.R."/>
            <person name="Wisecaver J.H."/>
        </authorList>
    </citation>
    <scope>NUCLEOTIDE SEQUENCE</scope>
    <source>
        <strain evidence="8">ECLA1</strain>
    </source>
</reference>
<evidence type="ECO:0008006" key="10">
    <source>
        <dbReference type="Google" id="ProtNLM"/>
    </source>
</evidence>
<name>A0AAE1AI03_9GAST</name>
<keyword evidence="4" id="KW-0325">Glycoprotein</keyword>
<feature type="binding site" evidence="6">
    <location>
        <position position="148"/>
    </location>
    <ligand>
        <name>Ca(2+)</name>
        <dbReference type="ChEBI" id="CHEBI:29108"/>
        <label>1</label>
        <note>catalytic</note>
    </ligand>
</feature>
<feature type="binding site" evidence="6">
    <location>
        <position position="26"/>
    </location>
    <ligand>
        <name>Ca(2+)</name>
        <dbReference type="ChEBI" id="CHEBI:29108"/>
        <label>1</label>
        <note>catalytic</note>
    </ligand>
</feature>
<feature type="binding site" evidence="6">
    <location>
        <position position="251"/>
    </location>
    <ligand>
        <name>Ca(2+)</name>
        <dbReference type="ChEBI" id="CHEBI:29108"/>
        <label>1</label>
        <note>catalytic</note>
    </ligand>
</feature>
<comment type="caution">
    <text evidence="8">The sequence shown here is derived from an EMBL/GenBank/DDBJ whole genome shotgun (WGS) entry which is preliminary data.</text>
</comment>
<evidence type="ECO:0000256" key="2">
    <source>
        <dbReference type="ARBA" id="ARBA00022801"/>
    </source>
</evidence>
<evidence type="ECO:0000313" key="8">
    <source>
        <dbReference type="EMBL" id="KAK3787481.1"/>
    </source>
</evidence>
<dbReference type="InterPro" id="IPR051288">
    <property type="entry name" value="Serum_paraoxonase/arylesterase"/>
</dbReference>
<evidence type="ECO:0000256" key="3">
    <source>
        <dbReference type="ARBA" id="ARBA00023157"/>
    </source>
</evidence>
<feature type="binding site" evidence="6">
    <location>
        <position position="93"/>
    </location>
    <ligand>
        <name>Ca(2+)</name>
        <dbReference type="ChEBI" id="CHEBI:29108"/>
        <label>1</label>
        <note>catalytic</note>
    </ligand>
</feature>
<dbReference type="GO" id="GO:0046872">
    <property type="term" value="F:metal ion binding"/>
    <property type="evidence" value="ECO:0007669"/>
    <property type="project" value="UniProtKB-KW"/>
</dbReference>
<dbReference type="Proteomes" id="UP001283361">
    <property type="component" value="Unassembled WGS sequence"/>
</dbReference>
<evidence type="ECO:0000256" key="5">
    <source>
        <dbReference type="PIRSR" id="PIRSR602640-1"/>
    </source>
</evidence>
<accession>A0AAE1AI03</accession>
<dbReference type="EMBL" id="JAWDGP010001864">
    <property type="protein sequence ID" value="KAK3787481.1"/>
    <property type="molecule type" value="Genomic_DNA"/>
</dbReference>
<dbReference type="PANTHER" id="PTHR11799">
    <property type="entry name" value="PARAOXONASE"/>
    <property type="match status" value="1"/>
</dbReference>
<evidence type="ECO:0000256" key="6">
    <source>
        <dbReference type="PIRSR" id="PIRSR602640-2"/>
    </source>
</evidence>
<evidence type="ECO:0000256" key="1">
    <source>
        <dbReference type="ARBA" id="ARBA00008595"/>
    </source>
</evidence>
<feature type="active site" description="Proton acceptor" evidence="5">
    <location>
        <position position="91"/>
    </location>
</feature>
<keyword evidence="6" id="KW-0106">Calcium</keyword>
<proteinExistence type="inferred from homology"/>
<evidence type="ECO:0000256" key="7">
    <source>
        <dbReference type="PIRSR" id="PIRSR602640-3"/>
    </source>
</evidence>
<keyword evidence="9" id="KW-1185">Reference proteome</keyword>
<protein>
    <recommendedName>
        <fullName evidence="10">Arylesterase</fullName>
    </recommendedName>
</protein>
<dbReference type="Pfam" id="PF01731">
    <property type="entry name" value="Arylesterase"/>
    <property type="match status" value="1"/>
</dbReference>
<gene>
    <name evidence="8" type="ORF">RRG08_025744</name>
</gene>
<dbReference type="InterPro" id="IPR011042">
    <property type="entry name" value="6-blade_b-propeller_TolB-like"/>
</dbReference>
<feature type="binding site" evidence="6">
    <location>
        <position position="27"/>
    </location>
    <ligand>
        <name>Ca(2+)</name>
        <dbReference type="ChEBI" id="CHEBI:29108"/>
        <label>1</label>
        <note>catalytic</note>
    </ligand>
</feature>
<keyword evidence="6" id="KW-0479">Metal-binding</keyword>
<feature type="binding site" evidence="6">
    <location>
        <position position="205"/>
    </location>
    <ligand>
        <name>Ca(2+)</name>
        <dbReference type="ChEBI" id="CHEBI:29108"/>
        <label>1</label>
        <note>catalytic</note>
    </ligand>
</feature>
<comment type="similarity">
    <text evidence="1">Belongs to the paraoxonase family.</text>
</comment>
<feature type="binding site" evidence="6">
    <location>
        <position position="147"/>
    </location>
    <ligand>
        <name>Ca(2+)</name>
        <dbReference type="ChEBI" id="CHEBI:29108"/>
        <label>1</label>
        <note>catalytic</note>
    </ligand>
</feature>
<comment type="cofactor">
    <cofactor evidence="6">
        <name>Ca(2+)</name>
        <dbReference type="ChEBI" id="CHEBI:29108"/>
    </cofactor>
    <text evidence="6">Binds 2 calcium ions per subunit.</text>
</comment>
<feature type="binding site" evidence="6">
    <location>
        <position position="252"/>
    </location>
    <ligand>
        <name>Ca(2+)</name>
        <dbReference type="ChEBI" id="CHEBI:29108"/>
        <label>1</label>
        <note>catalytic</note>
    </ligand>
</feature>
<organism evidence="8 9">
    <name type="scientific">Elysia crispata</name>
    <name type="common">lettuce slug</name>
    <dbReference type="NCBI Taxonomy" id="231223"/>
    <lineage>
        <taxon>Eukaryota</taxon>
        <taxon>Metazoa</taxon>
        <taxon>Spiralia</taxon>
        <taxon>Lophotrochozoa</taxon>
        <taxon>Mollusca</taxon>
        <taxon>Gastropoda</taxon>
        <taxon>Heterobranchia</taxon>
        <taxon>Euthyneura</taxon>
        <taxon>Panpulmonata</taxon>
        <taxon>Sacoglossa</taxon>
        <taxon>Placobranchoidea</taxon>
        <taxon>Plakobranchidae</taxon>
        <taxon>Elysia</taxon>
    </lineage>
</organism>
<dbReference type="AlphaFoldDB" id="A0AAE1AI03"/>
<dbReference type="InterPro" id="IPR002640">
    <property type="entry name" value="Arylesterase"/>
</dbReference>
<evidence type="ECO:0000256" key="4">
    <source>
        <dbReference type="ARBA" id="ARBA00023180"/>
    </source>
</evidence>
<feature type="disulfide bond" description="In form B" evidence="7">
    <location>
        <begin position="15"/>
        <end position="343"/>
    </location>
</feature>
<dbReference type="GO" id="GO:0004064">
    <property type="term" value="F:arylesterase activity"/>
    <property type="evidence" value="ECO:0007669"/>
    <property type="project" value="InterPro"/>
</dbReference>
<keyword evidence="2" id="KW-0378">Hydrolase</keyword>
<keyword evidence="3 7" id="KW-1015">Disulfide bond</keyword>